<reference evidence="2 3" key="1">
    <citation type="submission" date="2019-02" db="EMBL/GenBank/DDBJ databases">
        <title>The genomic architecture of introgression among sibling species of bacteria.</title>
        <authorList>
            <person name="Cavassim M.I.A."/>
            <person name="Moeskjaer S."/>
            <person name="Moslemi C."/>
            <person name="Fields B."/>
            <person name="Bachmann A."/>
            <person name="Vilhjalmsson B."/>
            <person name="Schierup M.H."/>
            <person name="Young J.P.W."/>
            <person name="Andersen S.U."/>
        </authorList>
    </citation>
    <scope>NUCLEOTIDE SEQUENCE [LARGE SCALE GENOMIC DNA]</scope>
    <source>
        <strain evidence="2 3">SM51</strain>
    </source>
</reference>
<dbReference type="EMBL" id="SILG01000001">
    <property type="protein sequence ID" value="TBE69437.1"/>
    <property type="molecule type" value="Genomic_DNA"/>
</dbReference>
<name>A0ABY1XPU0_9HYPH</name>
<gene>
    <name evidence="2" type="ORF">ELH03_00925</name>
</gene>
<organism evidence="2 3">
    <name type="scientific">Rhizobium beringeri</name>
    <dbReference type="NCBI Taxonomy" id="3019934"/>
    <lineage>
        <taxon>Bacteria</taxon>
        <taxon>Pseudomonadati</taxon>
        <taxon>Pseudomonadota</taxon>
        <taxon>Alphaproteobacteria</taxon>
        <taxon>Hyphomicrobiales</taxon>
        <taxon>Rhizobiaceae</taxon>
        <taxon>Rhizobium/Agrobacterium group</taxon>
        <taxon>Rhizobium</taxon>
    </lineage>
</organism>
<dbReference type="Proteomes" id="UP000291302">
    <property type="component" value="Unassembled WGS sequence"/>
</dbReference>
<keyword evidence="1" id="KW-0812">Transmembrane</keyword>
<feature type="transmembrane region" description="Helical" evidence="1">
    <location>
        <begin position="38"/>
        <end position="58"/>
    </location>
</feature>
<keyword evidence="1" id="KW-1133">Transmembrane helix</keyword>
<keyword evidence="3" id="KW-1185">Reference proteome</keyword>
<feature type="transmembrane region" description="Helical" evidence="1">
    <location>
        <begin position="64"/>
        <end position="87"/>
    </location>
</feature>
<feature type="transmembrane region" description="Helical" evidence="1">
    <location>
        <begin position="159"/>
        <end position="181"/>
    </location>
</feature>
<accession>A0ABY1XPU0</accession>
<sequence length="200" mass="21425">MLDLSFPWPIGPIPIVMTAWASYGLYRAVVTRDGVTGASMISVLGLVAFMAALTAQVVKPVINQTLSLVIAQFLGTGACFLLVKLLWSIQKTKPEPSLGRPDVKLFRGMGICLSFLIVLDGLFFLFPDAGKCKHFSGYMADKCAGQELFFGIHDLPLEIYFGVVLGVPALAALILGIWMLFRTAGLPNADEPSAKDSAGG</sequence>
<evidence type="ECO:0000313" key="3">
    <source>
        <dbReference type="Proteomes" id="UP000291302"/>
    </source>
</evidence>
<comment type="caution">
    <text evidence="2">The sequence shown here is derived from an EMBL/GenBank/DDBJ whole genome shotgun (WGS) entry which is preliminary data.</text>
</comment>
<evidence type="ECO:0000256" key="1">
    <source>
        <dbReference type="SAM" id="Phobius"/>
    </source>
</evidence>
<proteinExistence type="predicted"/>
<evidence type="ECO:0000313" key="2">
    <source>
        <dbReference type="EMBL" id="TBE69437.1"/>
    </source>
</evidence>
<protein>
    <submittedName>
        <fullName evidence="2">Uncharacterized protein</fullName>
    </submittedName>
</protein>
<feature type="transmembrane region" description="Helical" evidence="1">
    <location>
        <begin position="6"/>
        <end position="26"/>
    </location>
</feature>
<keyword evidence="1" id="KW-0472">Membrane</keyword>
<feature type="transmembrane region" description="Helical" evidence="1">
    <location>
        <begin position="108"/>
        <end position="126"/>
    </location>
</feature>